<dbReference type="NCBIfam" id="TIGR02009">
    <property type="entry name" value="PGMB-YQAB-SF"/>
    <property type="match status" value="1"/>
</dbReference>
<evidence type="ECO:0000313" key="2">
    <source>
        <dbReference type="EMBL" id="PVX42693.1"/>
    </source>
</evidence>
<dbReference type="GO" id="GO:0050308">
    <property type="term" value="F:sugar-phosphatase activity"/>
    <property type="evidence" value="ECO:0007669"/>
    <property type="project" value="TreeGrafter"/>
</dbReference>
<dbReference type="AlphaFoldDB" id="A0A2U0TGE8"/>
<dbReference type="PANTHER" id="PTHR43481">
    <property type="entry name" value="FRUCTOSE-1-PHOSPHATE PHOSPHATASE"/>
    <property type="match status" value="1"/>
</dbReference>
<dbReference type="InterPro" id="IPR023198">
    <property type="entry name" value="PGP-like_dom2"/>
</dbReference>
<dbReference type="RefSeq" id="WP_116630807.1">
    <property type="nucleotide sequence ID" value="NZ_QENU01000001.1"/>
</dbReference>
<comment type="similarity">
    <text evidence="1">Belongs to the HAD-like hydrolase superfamily. CbbY/CbbZ/Gph/YieH family.</text>
</comment>
<dbReference type="Pfam" id="PF13419">
    <property type="entry name" value="HAD_2"/>
    <property type="match status" value="1"/>
</dbReference>
<dbReference type="SFLD" id="SFLDG01129">
    <property type="entry name" value="C1.5:_HAD__Beta-PGM__Phosphata"/>
    <property type="match status" value="1"/>
</dbReference>
<dbReference type="Proteomes" id="UP000245909">
    <property type="component" value="Unassembled WGS sequence"/>
</dbReference>
<comment type="caution">
    <text evidence="2">The sequence shown here is derived from an EMBL/GenBank/DDBJ whole genome shotgun (WGS) entry which is preliminary data.</text>
</comment>
<name>A0A2U0TGE8_9PAST</name>
<dbReference type="EMBL" id="QENU01000001">
    <property type="protein sequence ID" value="PVX42693.1"/>
    <property type="molecule type" value="Genomic_DNA"/>
</dbReference>
<dbReference type="NCBIfam" id="TIGR01509">
    <property type="entry name" value="HAD-SF-IA-v3"/>
    <property type="match status" value="1"/>
</dbReference>
<keyword evidence="3" id="KW-1185">Reference proteome</keyword>
<proteinExistence type="inferred from homology"/>
<accession>A0A2U0TGE8</accession>
<dbReference type="PRINTS" id="PR00413">
    <property type="entry name" value="HADHALOGNASE"/>
</dbReference>
<dbReference type="InterPro" id="IPR036412">
    <property type="entry name" value="HAD-like_sf"/>
</dbReference>
<protein>
    <submittedName>
        <fullName evidence="2">HAD superfamily hydrolase (TIGR01509 family)/beta-phosphoglucomutase family hydrolase</fullName>
    </submittedName>
</protein>
<dbReference type="SFLD" id="SFLDS00003">
    <property type="entry name" value="Haloacid_Dehalogenase"/>
    <property type="match status" value="1"/>
</dbReference>
<reference evidence="2 3" key="1">
    <citation type="submission" date="2018-05" db="EMBL/GenBank/DDBJ databases">
        <title>Genomic Encyclopedia of Type Strains, Phase IV (KMG-IV): sequencing the most valuable type-strain genomes for metagenomic binning, comparative biology and taxonomic classification.</title>
        <authorList>
            <person name="Goeker M."/>
        </authorList>
    </citation>
    <scope>NUCLEOTIDE SEQUENCE [LARGE SCALE GENOMIC DNA]</scope>
    <source>
        <strain evidence="2 3">DSM 22999</strain>
    </source>
</reference>
<dbReference type="CDD" id="cd07505">
    <property type="entry name" value="HAD_BPGM-like"/>
    <property type="match status" value="1"/>
</dbReference>
<gene>
    <name evidence="2" type="ORF">C8D76_10118</name>
</gene>
<keyword evidence="2" id="KW-0378">Hydrolase</keyword>
<evidence type="ECO:0000256" key="1">
    <source>
        <dbReference type="ARBA" id="ARBA00006171"/>
    </source>
</evidence>
<dbReference type="SUPFAM" id="SSF56784">
    <property type="entry name" value="HAD-like"/>
    <property type="match status" value="1"/>
</dbReference>
<organism evidence="2 3">
    <name type="scientific">Alitibacter langaaensis DSM 22999</name>
    <dbReference type="NCBI Taxonomy" id="1122935"/>
    <lineage>
        <taxon>Bacteria</taxon>
        <taxon>Pseudomonadati</taxon>
        <taxon>Pseudomonadota</taxon>
        <taxon>Gammaproteobacteria</taxon>
        <taxon>Pasteurellales</taxon>
        <taxon>Pasteurellaceae</taxon>
        <taxon>Alitibacter</taxon>
    </lineage>
</organism>
<evidence type="ECO:0000313" key="3">
    <source>
        <dbReference type="Proteomes" id="UP000245909"/>
    </source>
</evidence>
<dbReference type="InterPro" id="IPR051806">
    <property type="entry name" value="HAD-like_SPP"/>
</dbReference>
<dbReference type="InterPro" id="IPR006439">
    <property type="entry name" value="HAD-SF_hydro_IA"/>
</dbReference>
<sequence>MLDQSIINQYNALIFDMDGTLIDTMPSHAKAWEKVGEHLGYQVTGDVLYQLGGASVRTIATETCRRYGIPMELLEEVIRLKREYGFEMVSQNATLLPASQILKNNYGKRAMALGTGSHSNMVNMLLDKFDLRQYFDAIVDADMVTAHKPSPETFLKCAENLGVLPNQCLVFEDADLGVQAALNGGMDVFDVRTKHIIKA</sequence>
<dbReference type="InterPro" id="IPR023214">
    <property type="entry name" value="HAD_sf"/>
</dbReference>
<dbReference type="InterPro" id="IPR041492">
    <property type="entry name" value="HAD_2"/>
</dbReference>
<dbReference type="PANTHER" id="PTHR43481:SF4">
    <property type="entry name" value="GLYCEROL-1-PHOSPHATE PHOSPHOHYDROLASE 1-RELATED"/>
    <property type="match status" value="1"/>
</dbReference>
<dbReference type="Gene3D" id="3.40.50.1000">
    <property type="entry name" value="HAD superfamily/HAD-like"/>
    <property type="match status" value="1"/>
</dbReference>
<dbReference type="SFLD" id="SFLDG01135">
    <property type="entry name" value="C1.5.6:_HAD__Beta-PGM__Phospha"/>
    <property type="match status" value="1"/>
</dbReference>
<dbReference type="InterPro" id="IPR010976">
    <property type="entry name" value="B-phosphoglucomutase_hydrolase"/>
</dbReference>
<dbReference type="OrthoDB" id="9782449at2"/>
<dbReference type="Gene3D" id="1.10.150.240">
    <property type="entry name" value="Putative phosphatase, domain 2"/>
    <property type="match status" value="1"/>
</dbReference>